<keyword evidence="6" id="KW-1185">Reference proteome</keyword>
<organism evidence="5 6">
    <name type="scientific">Coemansia biformis</name>
    <dbReference type="NCBI Taxonomy" id="1286918"/>
    <lineage>
        <taxon>Eukaryota</taxon>
        <taxon>Fungi</taxon>
        <taxon>Fungi incertae sedis</taxon>
        <taxon>Zoopagomycota</taxon>
        <taxon>Kickxellomycotina</taxon>
        <taxon>Kickxellomycetes</taxon>
        <taxon>Kickxellales</taxon>
        <taxon>Kickxellaceae</taxon>
        <taxon>Coemansia</taxon>
    </lineage>
</organism>
<feature type="repeat" description="WD" evidence="3">
    <location>
        <begin position="197"/>
        <end position="239"/>
    </location>
</feature>
<dbReference type="GO" id="GO:1904263">
    <property type="term" value="P:positive regulation of TORC1 signaling"/>
    <property type="evidence" value="ECO:0007669"/>
    <property type="project" value="TreeGrafter"/>
</dbReference>
<sequence length="1726" mass="188004">MAPTGPAQQPLGGSTIGMNHSIKYPGAFSGLSISPYGRDVVLAGRAGLAVVDLDHPLSPVRTIPIESAWKISGVAWCPSVAHHGWVATAINQTLLVHDLGSTSSMPMRALRAHPMGITDIAWAPQAPAWIGTASIDPIIKIWDVRRDQKPVWYFSKWEPADKIAFNNVHKHKLASAHRNCIAVWDIRFGSAPLMTLDDAHADDITSISWHPTQENTIVSASQDHTVKRWHVEFSHPTEEYAHQFAHEVAAAEYLPFGEALLVTQRSPDNSMVVIRDDPELTIVHQFAGLTSAVLGSAWRSRCDAHRTRHQLVTWERDQIMRMWAVGDNMVTAAGGAVLACEMPATVPSFVTNFLQPEQLLHLLNQKSLDSDLLLAATSNGGGATTWHELVRTGELSRSRSAGVQSERRVLARAAVAAAAAAMPPRTGTTDEHSSDDDDDDDASHDSGGGRDAAPAAWRKEVESVVCNRYGQSGTAVLRDASAPGRFCRLHIGIPWITNDVVELGVSFPSRYPHAALRIAVDATAAVFGPPTAIADRAAEVADACAEQGVPALDRCLYAMLTVLVAAARTHKAHAEGDRAEDLERMPLPPTPLQAVAKRSRHSSMAARLFGNAPTDVTLSSDGSRSDGDRVDPRFDRDNGSLYSDEIDEAGDEDDEFYALGYDDGAGLFGSDSSQAEGAVEPDDGLRRATHDRNRSRVPFPRLCGAVFGGPGQLVCFFASIYPADKYPGLGGAGQHQAAGRDRSREDMLQQLHQQVKPRMYRKLEYYQGIVQFGSQTSGTYLAYAGTAGPLAIGGGMGDSDDERNERQDVEVPRYYFRQQIMRPAMPGSSELPENPTYFRPSVLARADAGIGNMAMVCSGIGSQAASRHLARQFVLSGRSAEWICYQNARVAAFNNLQHLAHVWSLLACVLSPVSTTSAGEAFEHSMWLAHTPVVHWLRTEMDRYERRGDMQTLALIACVISKAVAEAAASRDRDDGGDANDLPPWMARPAATKVNPLTAAVTAHRASNRNVSFRLPSSSGASLRPPGLQSQPPPPPPPPALPQQPQDQQQQQRLAMAKITPGDDAPHIEASGHGTQLGAGSQSTATPLASGVATRVPPSDSEPDSPELLKELDSDEIKLNELMMAEGVEDTKAPSRVPSPSALEQLSADASYHEGASGRAEADAGAQHRSASDRADERSPAGPDGSENLWRRLRTNVFSRVHTVGGIGTKSPDGSSADVTGASSEPLADLLGTVGRHNSLNHDHATDVRERSATRQPLEEAQMWAALQQPEDGRRGRRGMAGHLEGNEQAYMRVKKEYARPHTRMVIREMSASMEMWAQAPHHDNWKLLYARILFRWDMDVKAVEVLKCMQDSRFHEMYYEMYCQPSMPRHDNLPRVGNPVLAMKRRGRKRAPGSAVRGGDGDAKIRRRQLGRQQQKQQLGPDEGPSSAVQQIDGKRRSNSSGDDGVGEIETGAPWLSCSWCHEYVHGRALICHACGHGGHQEHMLRWFRIVRKHLMRIGLTPAQYVQCTSVGSASTASLHRDSTGHMDGEPSTLTSAVPSVVTAGDLVRSFANSPAMAPESMPGSSSERLSMLPESLMAEVHTDDADNIRNGLHIRMHGPSSLSRQLSQESQRPELCDSSDNDSDNESNDSLNAKASRMSIVTEFEQAFLPESYGWESSDIDSDDHMRPTQGVMLRRELRAVRDTDQELIDCEHDDAARIMQKGIPTCPTGCGCNCLYESYRLIF</sequence>
<dbReference type="EMBL" id="JANBOI010000416">
    <property type="protein sequence ID" value="KAJ1730717.1"/>
    <property type="molecule type" value="Genomic_DNA"/>
</dbReference>
<dbReference type="Gene3D" id="2.130.10.10">
    <property type="entry name" value="YVTN repeat-like/Quinoprotein amine dehydrogenase"/>
    <property type="match status" value="1"/>
</dbReference>
<feature type="compositionally biased region" description="Polar residues" evidence="4">
    <location>
        <begin position="1212"/>
        <end position="1223"/>
    </location>
</feature>
<dbReference type="GO" id="GO:0005774">
    <property type="term" value="C:vacuolar membrane"/>
    <property type="evidence" value="ECO:0007669"/>
    <property type="project" value="TreeGrafter"/>
</dbReference>
<dbReference type="PANTHER" id="PTHR46170">
    <property type="entry name" value="GATOR COMPLEX PROTEIN WDR59"/>
    <property type="match status" value="1"/>
</dbReference>
<dbReference type="SUPFAM" id="SSF50978">
    <property type="entry name" value="WD40 repeat-like"/>
    <property type="match status" value="1"/>
</dbReference>
<keyword evidence="1 3" id="KW-0853">WD repeat</keyword>
<feature type="compositionally biased region" description="Polar residues" evidence="4">
    <location>
        <begin position="1078"/>
        <end position="1087"/>
    </location>
</feature>
<dbReference type="PROSITE" id="PS00678">
    <property type="entry name" value="WD_REPEATS_1"/>
    <property type="match status" value="1"/>
</dbReference>
<protein>
    <recommendedName>
        <fullName evidence="7">WD40 repeat-like protein</fullName>
    </recommendedName>
</protein>
<feature type="compositionally biased region" description="Polar residues" evidence="4">
    <location>
        <begin position="1008"/>
        <end position="1021"/>
    </location>
</feature>
<name>A0A9W7YE50_9FUNG</name>
<accession>A0A9W7YE50</accession>
<feature type="region of interest" description="Disordered" evidence="4">
    <location>
        <begin position="417"/>
        <end position="456"/>
    </location>
</feature>
<dbReference type="Pfam" id="PF00400">
    <property type="entry name" value="WD40"/>
    <property type="match status" value="2"/>
</dbReference>
<feature type="region of interest" description="Disordered" evidence="4">
    <location>
        <begin position="610"/>
        <end position="647"/>
    </location>
</feature>
<feature type="region of interest" description="Disordered" evidence="4">
    <location>
        <begin position="1593"/>
        <end position="1634"/>
    </location>
</feature>
<dbReference type="InterPro" id="IPR036322">
    <property type="entry name" value="WD40_repeat_dom_sf"/>
</dbReference>
<feature type="compositionally biased region" description="Acidic residues" evidence="4">
    <location>
        <begin position="433"/>
        <end position="442"/>
    </location>
</feature>
<evidence type="ECO:0000256" key="4">
    <source>
        <dbReference type="SAM" id="MobiDB-lite"/>
    </source>
</evidence>
<dbReference type="InterPro" id="IPR015943">
    <property type="entry name" value="WD40/YVTN_repeat-like_dom_sf"/>
</dbReference>
<evidence type="ECO:0000256" key="2">
    <source>
        <dbReference type="ARBA" id="ARBA00022737"/>
    </source>
</evidence>
<dbReference type="GO" id="GO:0035859">
    <property type="term" value="C:Seh1-associated complex"/>
    <property type="evidence" value="ECO:0007669"/>
    <property type="project" value="TreeGrafter"/>
</dbReference>
<feature type="compositionally biased region" description="Low complexity" evidence="4">
    <location>
        <begin position="1601"/>
        <end position="1612"/>
    </location>
</feature>
<feature type="compositionally biased region" description="Basic and acidic residues" evidence="4">
    <location>
        <begin position="1240"/>
        <end position="1253"/>
    </location>
</feature>
<dbReference type="GO" id="GO:0035591">
    <property type="term" value="F:signaling adaptor activity"/>
    <property type="evidence" value="ECO:0007669"/>
    <property type="project" value="TreeGrafter"/>
</dbReference>
<feature type="region of interest" description="Disordered" evidence="4">
    <location>
        <begin position="968"/>
        <end position="987"/>
    </location>
</feature>
<dbReference type="Proteomes" id="UP001143981">
    <property type="component" value="Unassembled WGS sequence"/>
</dbReference>
<reference evidence="5" key="1">
    <citation type="submission" date="2022-07" db="EMBL/GenBank/DDBJ databases">
        <title>Phylogenomic reconstructions and comparative analyses of Kickxellomycotina fungi.</title>
        <authorList>
            <person name="Reynolds N.K."/>
            <person name="Stajich J.E."/>
            <person name="Barry K."/>
            <person name="Grigoriev I.V."/>
            <person name="Crous P."/>
            <person name="Smith M.E."/>
        </authorList>
    </citation>
    <scope>NUCLEOTIDE SEQUENCE</scope>
    <source>
        <strain evidence="5">BCRC 34381</strain>
    </source>
</reference>
<dbReference type="PANTHER" id="PTHR46170:SF1">
    <property type="entry name" value="GATOR COMPLEX PROTEIN WDR59"/>
    <property type="match status" value="1"/>
</dbReference>
<feature type="repeat" description="WD" evidence="3">
    <location>
        <begin position="110"/>
        <end position="145"/>
    </location>
</feature>
<proteinExistence type="predicted"/>
<feature type="compositionally biased region" description="Low complexity" evidence="4">
    <location>
        <begin position="1412"/>
        <end position="1421"/>
    </location>
</feature>
<feature type="region of interest" description="Disordered" evidence="4">
    <location>
        <begin position="1003"/>
        <end position="1108"/>
    </location>
</feature>
<feature type="compositionally biased region" description="Pro residues" evidence="4">
    <location>
        <begin position="1031"/>
        <end position="1042"/>
    </location>
</feature>
<dbReference type="InterPro" id="IPR019775">
    <property type="entry name" value="WD40_repeat_CS"/>
</dbReference>
<keyword evidence="2" id="KW-0677">Repeat</keyword>
<comment type="caution">
    <text evidence="5">The sequence shown here is derived from an EMBL/GenBank/DDBJ whole genome shotgun (WGS) entry which is preliminary data.</text>
</comment>
<dbReference type="GO" id="GO:0034198">
    <property type="term" value="P:cellular response to amino acid starvation"/>
    <property type="evidence" value="ECO:0007669"/>
    <property type="project" value="TreeGrafter"/>
</dbReference>
<feature type="compositionally biased region" description="Basic and acidic residues" evidence="4">
    <location>
        <begin position="1170"/>
        <end position="1179"/>
    </location>
</feature>
<feature type="region of interest" description="Disordered" evidence="4">
    <location>
        <begin position="1385"/>
        <end position="1449"/>
    </location>
</feature>
<dbReference type="InterPro" id="IPR049567">
    <property type="entry name" value="WDR59-like"/>
</dbReference>
<feature type="compositionally biased region" description="Basic and acidic residues" evidence="4">
    <location>
        <begin position="623"/>
        <end position="638"/>
    </location>
</feature>
<evidence type="ECO:0000313" key="6">
    <source>
        <dbReference type="Proteomes" id="UP001143981"/>
    </source>
</evidence>
<dbReference type="OrthoDB" id="311712at2759"/>
<evidence type="ECO:0000256" key="3">
    <source>
        <dbReference type="PROSITE-ProRule" id="PRU00221"/>
    </source>
</evidence>
<gene>
    <name evidence="5" type="ORF">LPJ61_002872</name>
</gene>
<dbReference type="InterPro" id="IPR001680">
    <property type="entry name" value="WD40_rpt"/>
</dbReference>
<feature type="region of interest" description="Disordered" evidence="4">
    <location>
        <begin position="1234"/>
        <end position="1256"/>
    </location>
</feature>
<feature type="region of interest" description="Disordered" evidence="4">
    <location>
        <begin position="1204"/>
        <end position="1223"/>
    </location>
</feature>
<evidence type="ECO:0000313" key="5">
    <source>
        <dbReference type="EMBL" id="KAJ1730717.1"/>
    </source>
</evidence>
<evidence type="ECO:0000256" key="1">
    <source>
        <dbReference type="ARBA" id="ARBA00022574"/>
    </source>
</evidence>
<dbReference type="SMART" id="SM00320">
    <property type="entry name" value="WD40"/>
    <property type="match status" value="4"/>
</dbReference>
<feature type="compositionally biased region" description="Low complexity" evidence="4">
    <location>
        <begin position="1043"/>
        <end position="1052"/>
    </location>
</feature>
<feature type="compositionally biased region" description="Acidic residues" evidence="4">
    <location>
        <begin position="1619"/>
        <end position="1629"/>
    </location>
</feature>
<dbReference type="PROSITE" id="PS50294">
    <property type="entry name" value="WD_REPEATS_REGION"/>
    <property type="match status" value="2"/>
</dbReference>
<dbReference type="PROSITE" id="PS50082">
    <property type="entry name" value="WD_REPEATS_2"/>
    <property type="match status" value="2"/>
</dbReference>
<feature type="region of interest" description="Disordered" evidence="4">
    <location>
        <begin position="1147"/>
        <end position="1190"/>
    </location>
</feature>
<evidence type="ECO:0008006" key="7">
    <source>
        <dbReference type="Google" id="ProtNLM"/>
    </source>
</evidence>